<keyword evidence="3" id="KW-1185">Reference proteome</keyword>
<dbReference type="EMBL" id="ML213244">
    <property type="protein sequence ID" value="TFK77722.1"/>
    <property type="molecule type" value="Genomic_DNA"/>
</dbReference>
<dbReference type="Proteomes" id="UP000308197">
    <property type="component" value="Unassembled WGS sequence"/>
</dbReference>
<feature type="non-terminal residue" evidence="2">
    <location>
        <position position="1"/>
    </location>
</feature>
<feature type="region of interest" description="Disordered" evidence="1">
    <location>
        <begin position="191"/>
        <end position="210"/>
    </location>
</feature>
<reference evidence="2 3" key="1">
    <citation type="journal article" date="2019" name="Nat. Ecol. Evol.">
        <title>Megaphylogeny resolves global patterns of mushroom evolution.</title>
        <authorList>
            <person name="Varga T."/>
            <person name="Krizsan K."/>
            <person name="Foldi C."/>
            <person name="Dima B."/>
            <person name="Sanchez-Garcia M."/>
            <person name="Sanchez-Ramirez S."/>
            <person name="Szollosi G.J."/>
            <person name="Szarkandi J.G."/>
            <person name="Papp V."/>
            <person name="Albert L."/>
            <person name="Andreopoulos W."/>
            <person name="Angelini C."/>
            <person name="Antonin V."/>
            <person name="Barry K.W."/>
            <person name="Bougher N.L."/>
            <person name="Buchanan P."/>
            <person name="Buyck B."/>
            <person name="Bense V."/>
            <person name="Catcheside P."/>
            <person name="Chovatia M."/>
            <person name="Cooper J."/>
            <person name="Damon W."/>
            <person name="Desjardin D."/>
            <person name="Finy P."/>
            <person name="Geml J."/>
            <person name="Haridas S."/>
            <person name="Hughes K."/>
            <person name="Justo A."/>
            <person name="Karasinski D."/>
            <person name="Kautmanova I."/>
            <person name="Kiss B."/>
            <person name="Kocsube S."/>
            <person name="Kotiranta H."/>
            <person name="LaButti K.M."/>
            <person name="Lechner B.E."/>
            <person name="Liimatainen K."/>
            <person name="Lipzen A."/>
            <person name="Lukacs Z."/>
            <person name="Mihaltcheva S."/>
            <person name="Morgado L.N."/>
            <person name="Niskanen T."/>
            <person name="Noordeloos M.E."/>
            <person name="Ohm R.A."/>
            <person name="Ortiz-Santana B."/>
            <person name="Ovrebo C."/>
            <person name="Racz N."/>
            <person name="Riley R."/>
            <person name="Savchenko A."/>
            <person name="Shiryaev A."/>
            <person name="Soop K."/>
            <person name="Spirin V."/>
            <person name="Szebenyi C."/>
            <person name="Tomsovsky M."/>
            <person name="Tulloss R.E."/>
            <person name="Uehling J."/>
            <person name="Grigoriev I.V."/>
            <person name="Vagvolgyi C."/>
            <person name="Papp T."/>
            <person name="Martin F.M."/>
            <person name="Miettinen O."/>
            <person name="Hibbett D.S."/>
            <person name="Nagy L.G."/>
        </authorList>
    </citation>
    <scope>NUCLEOTIDE SEQUENCE [LARGE SCALE GENOMIC DNA]</scope>
    <source>
        <strain evidence="2 3">HHB13444</strain>
    </source>
</reference>
<name>A0A5C3NL54_9APHY</name>
<evidence type="ECO:0000313" key="2">
    <source>
        <dbReference type="EMBL" id="TFK77722.1"/>
    </source>
</evidence>
<dbReference type="InParanoid" id="A0A5C3NL54"/>
<sequence>FREGKHIRLVSVLTDPVEYMLRNSKSTGTMNYLTGTHAVSLFPRTTFVARTLVHCQDTSRSPVSHQTWTNKYRARGFSVVDAGVTLPNIRELRKWERRVGDKLTWVLPYKRIGTAERPPIQMRSYAFEVLDVTTEVTAAGAALRVGPRFWYSSMAYMRKPMKSFSQYRSIETAAAFLQDFWVPVHGNFGPDWDTDTDTESTDSQGASEADSDQKLEIAMRIFIVTVNAGFGFADMPHSTQPIGTEERDTTADCTPAMESRGAVRNPLRGGTAGVLNMVEFQGRGVPHMHLCTGSLSMPESANP</sequence>
<proteinExistence type="predicted"/>
<gene>
    <name evidence="2" type="ORF">K466DRAFT_619003</name>
</gene>
<protein>
    <submittedName>
        <fullName evidence="2">Uncharacterized protein</fullName>
    </submittedName>
</protein>
<dbReference type="AlphaFoldDB" id="A0A5C3NL54"/>
<evidence type="ECO:0000313" key="3">
    <source>
        <dbReference type="Proteomes" id="UP000308197"/>
    </source>
</evidence>
<dbReference type="STRING" id="1314778.A0A5C3NL54"/>
<accession>A0A5C3NL54</accession>
<evidence type="ECO:0000256" key="1">
    <source>
        <dbReference type="SAM" id="MobiDB-lite"/>
    </source>
</evidence>
<organism evidence="2 3">
    <name type="scientific">Polyporus arcularius HHB13444</name>
    <dbReference type="NCBI Taxonomy" id="1314778"/>
    <lineage>
        <taxon>Eukaryota</taxon>
        <taxon>Fungi</taxon>
        <taxon>Dikarya</taxon>
        <taxon>Basidiomycota</taxon>
        <taxon>Agaricomycotina</taxon>
        <taxon>Agaricomycetes</taxon>
        <taxon>Polyporales</taxon>
        <taxon>Polyporaceae</taxon>
        <taxon>Polyporus</taxon>
    </lineage>
</organism>